<dbReference type="Pfam" id="PF01467">
    <property type="entry name" value="CTP_transf_like"/>
    <property type="match status" value="1"/>
</dbReference>
<keyword evidence="13" id="KW-1185">Reference proteome</keyword>
<keyword evidence="3 10" id="KW-0662">Pyridine nucleotide biosynthesis</keyword>
<dbReference type="AlphaFoldDB" id="E3H7G6"/>
<dbReference type="GO" id="GO:0009435">
    <property type="term" value="P:NAD+ biosynthetic process"/>
    <property type="evidence" value="ECO:0007669"/>
    <property type="project" value="UniProtKB-UniRule"/>
</dbReference>
<dbReference type="PANTHER" id="PTHR39321:SF3">
    <property type="entry name" value="PHOSPHOPANTETHEINE ADENYLYLTRANSFERASE"/>
    <property type="match status" value="1"/>
</dbReference>
<dbReference type="CDD" id="cd02165">
    <property type="entry name" value="NMNAT"/>
    <property type="match status" value="1"/>
</dbReference>
<name>E3H7G6_ILYPC</name>
<evidence type="ECO:0000256" key="8">
    <source>
        <dbReference type="ARBA" id="ARBA00023027"/>
    </source>
</evidence>
<dbReference type="GO" id="GO:0005524">
    <property type="term" value="F:ATP binding"/>
    <property type="evidence" value="ECO:0007669"/>
    <property type="project" value="UniProtKB-KW"/>
</dbReference>
<feature type="domain" description="Cytidyltransferase-like" evidence="11">
    <location>
        <begin position="6"/>
        <end position="162"/>
    </location>
</feature>
<dbReference type="InterPro" id="IPR014729">
    <property type="entry name" value="Rossmann-like_a/b/a_fold"/>
</dbReference>
<evidence type="ECO:0000256" key="6">
    <source>
        <dbReference type="ARBA" id="ARBA00022741"/>
    </source>
</evidence>
<gene>
    <name evidence="10" type="primary">nadD</name>
    <name evidence="12" type="ordered locus">Ilyop_1081</name>
</gene>
<protein>
    <recommendedName>
        <fullName evidence="10">Probable nicotinate-nucleotide adenylyltransferase</fullName>
        <ecNumber evidence="10">2.7.7.18</ecNumber>
    </recommendedName>
    <alternativeName>
        <fullName evidence="10">Deamido-NAD(+) diphosphorylase</fullName>
    </alternativeName>
    <alternativeName>
        <fullName evidence="10">Deamido-NAD(+) pyrophosphorylase</fullName>
    </alternativeName>
    <alternativeName>
        <fullName evidence="10">Nicotinate mononucleotide adenylyltransferase</fullName>
        <shortName evidence="10">NaMN adenylyltransferase</shortName>
    </alternativeName>
</protein>
<evidence type="ECO:0000256" key="7">
    <source>
        <dbReference type="ARBA" id="ARBA00022840"/>
    </source>
</evidence>
<dbReference type="InterPro" id="IPR004821">
    <property type="entry name" value="Cyt_trans-like"/>
</dbReference>
<dbReference type="NCBIfam" id="TIGR00482">
    <property type="entry name" value="nicotinate (nicotinamide) nucleotide adenylyltransferase"/>
    <property type="match status" value="1"/>
</dbReference>
<dbReference type="SUPFAM" id="SSF52374">
    <property type="entry name" value="Nucleotidylyl transferase"/>
    <property type="match status" value="1"/>
</dbReference>
<dbReference type="Gene3D" id="3.40.50.620">
    <property type="entry name" value="HUPs"/>
    <property type="match status" value="1"/>
</dbReference>
<dbReference type="eggNOG" id="COG1057">
    <property type="taxonomic scope" value="Bacteria"/>
</dbReference>
<dbReference type="EMBL" id="CP002281">
    <property type="protein sequence ID" value="ADO82862.1"/>
    <property type="molecule type" value="Genomic_DNA"/>
</dbReference>
<dbReference type="UniPathway" id="UPA00253">
    <property type="reaction ID" value="UER00332"/>
</dbReference>
<accession>E3H7G6</accession>
<keyword evidence="6 10" id="KW-0547">Nucleotide-binding</keyword>
<comment type="similarity">
    <text evidence="10">Belongs to the NadD family.</text>
</comment>
<evidence type="ECO:0000256" key="4">
    <source>
        <dbReference type="ARBA" id="ARBA00022679"/>
    </source>
</evidence>
<dbReference type="HAMAP" id="MF_00244">
    <property type="entry name" value="NaMN_adenylyltr"/>
    <property type="match status" value="1"/>
</dbReference>
<dbReference type="KEGG" id="ipo:Ilyop_1081"/>
<evidence type="ECO:0000256" key="9">
    <source>
        <dbReference type="ARBA" id="ARBA00048721"/>
    </source>
</evidence>
<dbReference type="GO" id="GO:0004515">
    <property type="term" value="F:nicotinate-nucleotide adenylyltransferase activity"/>
    <property type="evidence" value="ECO:0007669"/>
    <property type="project" value="UniProtKB-UniRule"/>
</dbReference>
<dbReference type="RefSeq" id="WP_013387530.1">
    <property type="nucleotide sequence ID" value="NC_014632.1"/>
</dbReference>
<evidence type="ECO:0000256" key="5">
    <source>
        <dbReference type="ARBA" id="ARBA00022695"/>
    </source>
</evidence>
<dbReference type="Proteomes" id="UP000006875">
    <property type="component" value="Chromosome"/>
</dbReference>
<comment type="catalytic activity">
    <reaction evidence="9 10">
        <text>nicotinate beta-D-ribonucleotide + ATP + H(+) = deamido-NAD(+) + diphosphate</text>
        <dbReference type="Rhea" id="RHEA:22860"/>
        <dbReference type="ChEBI" id="CHEBI:15378"/>
        <dbReference type="ChEBI" id="CHEBI:30616"/>
        <dbReference type="ChEBI" id="CHEBI:33019"/>
        <dbReference type="ChEBI" id="CHEBI:57502"/>
        <dbReference type="ChEBI" id="CHEBI:58437"/>
        <dbReference type="EC" id="2.7.7.18"/>
    </reaction>
</comment>
<dbReference type="HOGENOM" id="CLU_069765_3_2_0"/>
<dbReference type="STRING" id="572544.Ilyop_1081"/>
<keyword evidence="8 10" id="KW-0520">NAD</keyword>
<keyword evidence="4 10" id="KW-0808">Transferase</keyword>
<dbReference type="InterPro" id="IPR005248">
    <property type="entry name" value="NadD/NMNAT"/>
</dbReference>
<keyword evidence="7 10" id="KW-0067">ATP-binding</keyword>
<comment type="pathway">
    <text evidence="2 10">Cofactor biosynthesis; NAD(+) biosynthesis; deamido-NAD(+) from nicotinate D-ribonucleotide: step 1/1.</text>
</comment>
<dbReference type="EC" id="2.7.7.18" evidence="10"/>
<evidence type="ECO:0000256" key="2">
    <source>
        <dbReference type="ARBA" id="ARBA00005019"/>
    </source>
</evidence>
<evidence type="ECO:0000256" key="3">
    <source>
        <dbReference type="ARBA" id="ARBA00022642"/>
    </source>
</evidence>
<sequence>MERIGVYGGSFNPVHTGHVNIIKYVLENMKLDRLIVIPVGCPSHKDNLLLNGNKRIKLLEVACKDIDKVTISDIEIKNKGVSHTYDTLLNLKKKYKDAIFYEIIGEDSADYLHEWKDYEKMVKECKFVVLKRNGYAYRAEHENIIVLESPLYRYSSTEIRERLKKGLDITGMVPRKVHEIIIKEKLYR</sequence>
<evidence type="ECO:0000313" key="12">
    <source>
        <dbReference type="EMBL" id="ADO82862.1"/>
    </source>
</evidence>
<organism evidence="12 13">
    <name type="scientific">Ilyobacter polytropus (strain ATCC 51220 / DSM 2926 / LMG 16218 / CuHBu1)</name>
    <dbReference type="NCBI Taxonomy" id="572544"/>
    <lineage>
        <taxon>Bacteria</taxon>
        <taxon>Fusobacteriati</taxon>
        <taxon>Fusobacteriota</taxon>
        <taxon>Fusobacteriia</taxon>
        <taxon>Fusobacteriales</taxon>
        <taxon>Fusobacteriaceae</taxon>
        <taxon>Ilyobacter</taxon>
    </lineage>
</organism>
<comment type="function">
    <text evidence="1 10">Catalyzes the reversible adenylation of nicotinate mononucleotide (NaMN) to nicotinic acid adenine dinucleotide (NaAD).</text>
</comment>
<evidence type="ECO:0000259" key="11">
    <source>
        <dbReference type="Pfam" id="PF01467"/>
    </source>
</evidence>
<dbReference type="NCBIfam" id="TIGR00125">
    <property type="entry name" value="cyt_tran_rel"/>
    <property type="match status" value="1"/>
</dbReference>
<evidence type="ECO:0000313" key="13">
    <source>
        <dbReference type="Proteomes" id="UP000006875"/>
    </source>
</evidence>
<dbReference type="NCBIfam" id="NF000840">
    <property type="entry name" value="PRK00071.1-3"/>
    <property type="match status" value="1"/>
</dbReference>
<evidence type="ECO:0000256" key="1">
    <source>
        <dbReference type="ARBA" id="ARBA00002324"/>
    </source>
</evidence>
<reference evidence="12 13" key="1">
    <citation type="journal article" date="2010" name="Stand. Genomic Sci.">
        <title>Complete genome sequence of Ilyobacter polytropus type strain (CuHbu1).</title>
        <authorList>
            <person name="Sikorski J."/>
            <person name="Chertkov O."/>
            <person name="Lapidus A."/>
            <person name="Nolan M."/>
            <person name="Lucas S."/>
            <person name="Del Rio T.G."/>
            <person name="Tice H."/>
            <person name="Cheng J.F."/>
            <person name="Tapia R."/>
            <person name="Han C."/>
            <person name="Goodwin L."/>
            <person name="Pitluck S."/>
            <person name="Liolios K."/>
            <person name="Ivanova N."/>
            <person name="Mavromatis K."/>
            <person name="Mikhailova N."/>
            <person name="Pati A."/>
            <person name="Chen A."/>
            <person name="Palaniappan K."/>
            <person name="Land M."/>
            <person name="Hauser L."/>
            <person name="Chang Y.J."/>
            <person name="Jeffries C.D."/>
            <person name="Brambilla E."/>
            <person name="Yasawong M."/>
            <person name="Rohde M."/>
            <person name="Pukall R."/>
            <person name="Spring S."/>
            <person name="Goker M."/>
            <person name="Woyke T."/>
            <person name="Bristow J."/>
            <person name="Eisen J.A."/>
            <person name="Markowitz V."/>
            <person name="Hugenholtz P."/>
            <person name="Kyrpides N.C."/>
            <person name="Klenk H.P."/>
        </authorList>
    </citation>
    <scope>NUCLEOTIDE SEQUENCE [LARGE SCALE GENOMIC DNA]</scope>
    <source>
        <strain evidence="13">ATCC 51220 / DSM 2926 / LMG 16218 / CuHBu1</strain>
    </source>
</reference>
<proteinExistence type="inferred from homology"/>
<keyword evidence="5 10" id="KW-0548">Nucleotidyltransferase</keyword>
<evidence type="ECO:0000256" key="10">
    <source>
        <dbReference type="HAMAP-Rule" id="MF_00244"/>
    </source>
</evidence>
<dbReference type="OrthoDB" id="5295945at2"/>
<dbReference type="PANTHER" id="PTHR39321">
    <property type="entry name" value="NICOTINATE-NUCLEOTIDE ADENYLYLTRANSFERASE-RELATED"/>
    <property type="match status" value="1"/>
</dbReference>